<feature type="region of interest" description="Disordered" evidence="6">
    <location>
        <begin position="108"/>
        <end position="159"/>
    </location>
</feature>
<feature type="repeat" description="Pumilio" evidence="5">
    <location>
        <begin position="771"/>
        <end position="806"/>
    </location>
</feature>
<dbReference type="InterPro" id="IPR033133">
    <property type="entry name" value="PUM-HD"/>
</dbReference>
<dbReference type="InterPro" id="IPR038579">
    <property type="entry name" value="Ribosomal_eS21_sf"/>
</dbReference>
<evidence type="ECO:0000256" key="5">
    <source>
        <dbReference type="PROSITE-ProRule" id="PRU00317"/>
    </source>
</evidence>
<dbReference type="GO" id="GO:0003735">
    <property type="term" value="F:structural constituent of ribosome"/>
    <property type="evidence" value="ECO:0007669"/>
    <property type="project" value="InterPro"/>
</dbReference>
<evidence type="ECO:0000256" key="1">
    <source>
        <dbReference type="ARBA" id="ARBA00010228"/>
    </source>
</evidence>
<dbReference type="GO" id="GO:0042274">
    <property type="term" value="P:ribosomal small subunit biogenesis"/>
    <property type="evidence" value="ECO:0007669"/>
    <property type="project" value="UniProtKB-ARBA"/>
</dbReference>
<sequence length="1008" mass="109081">MENINGELVDLYVPRKCAATGRLIEAKDHASVQIAIADVDENGKIIPGQTTNIPIAGSIRHQGESDDSFNRLCQEMGRAGRRSRPPLHACHVGVSDARAGAFSPSLDLHRAGSWSSPATAATTPQSQAAPGGPPPSLAGNLRSAFPGRAQPKRTMTVDPSEFLLRSLPNEWGDEPSYAWPSMQNSAMRTDPAHGASALPRGNPLSRSQTLDVDAPVSGHAPFGPRTNFSLPGSAVGSPRLLPADDWAPPPRGLASPSDWPSQELDTSWLPPRAGAAPLMRGARPDAFMSLGTDVLSSSPDDEGALLHQQQNAEASVAMALGDDLAGTRKLSASPTSFSRLGAPGDPPVSPTRTDRELARQLRSLTLPNEAPGADAGVPGVRPRDTPPISSPPPFNGVRGPRADAFGRKPTRHHTLNLLDQSAPSAAPGTNAFPVLPSGPFGPEARSAVASPTGKYAGGSVFSPPYSPDVKQFVRDDPASFGMFAPQPPAQPLDASNLYFGTHAAASPRQGKADLNRPAWFGAPGTLRLGERTSDVPDFGVPEPNGAPFVPYGYGAPMLPGRDMRGRGFHDGAVATGALHSPSFEPYSRRHGSGRRNASEGRHERHRRHHHDDREHMHEFAGRFELHDVLGRMVEVSTDQHGSRLIQEKLDHCTQEERDLVFAELCPEARRLMTDVFGNYVIQKMLEYGSREQVHTLGQKLQGHVLSLSLGTYGCRVVQKAFEHVDAEQKVALSRELEPYVLDCVRDQNANHVIQKILERVPSAHLDFVSSAFAGHVPVLASHCYSCRVLQRIFAYCSEEQRRPLLEEMHQDTLRLMQDQYGNYVIQWVLQHGEPRDRIEIVHKTKTHLLQLARHKFASNVVEHVIEVAPPADLDDLLDELFSRVDPADAPAALALPESANAKLCVATVMMQDQYANYVLQRFLQVVQGEGRQRLIATIRPALQALRQLATPVSGPGAPSYTGAIRLPGGGHIGSKPLLTIERLIDQVSNAPDRPSNAPHRGHATTNTN</sequence>
<accession>A0AAF0E231</accession>
<organism evidence="8 9">
    <name type="scientific">Malassezia obtusa</name>
    <dbReference type="NCBI Taxonomy" id="76774"/>
    <lineage>
        <taxon>Eukaryota</taxon>
        <taxon>Fungi</taxon>
        <taxon>Dikarya</taxon>
        <taxon>Basidiomycota</taxon>
        <taxon>Ustilaginomycotina</taxon>
        <taxon>Malasseziomycetes</taxon>
        <taxon>Malasseziales</taxon>
        <taxon>Malasseziaceae</taxon>
        <taxon>Malassezia</taxon>
    </lineage>
</organism>
<comment type="similarity">
    <text evidence="1">Belongs to the eukaryotic ribosomal protein eS21 family.</text>
</comment>
<evidence type="ECO:0000256" key="2">
    <source>
        <dbReference type="ARBA" id="ARBA00022737"/>
    </source>
</evidence>
<evidence type="ECO:0000259" key="7">
    <source>
        <dbReference type="PROSITE" id="PS50303"/>
    </source>
</evidence>
<feature type="domain" description="PUM-HD" evidence="7">
    <location>
        <begin position="605"/>
        <end position="965"/>
    </location>
</feature>
<keyword evidence="9" id="KW-1185">Reference proteome</keyword>
<dbReference type="GO" id="GO:1990904">
    <property type="term" value="C:ribonucleoprotein complex"/>
    <property type="evidence" value="ECO:0007669"/>
    <property type="project" value="UniProtKB-KW"/>
</dbReference>
<feature type="repeat" description="Pumilio" evidence="5">
    <location>
        <begin position="699"/>
        <end position="734"/>
    </location>
</feature>
<dbReference type="FunFam" id="3.30.1230.20:FF:000001">
    <property type="entry name" value="40S ribosomal protein S21"/>
    <property type="match status" value="1"/>
</dbReference>
<feature type="region of interest" description="Disordered" evidence="6">
    <location>
        <begin position="575"/>
        <end position="613"/>
    </location>
</feature>
<reference evidence="8" key="1">
    <citation type="submission" date="2023-03" db="EMBL/GenBank/DDBJ databases">
        <title>Mating type loci evolution in Malassezia.</title>
        <authorList>
            <person name="Coelho M.A."/>
        </authorList>
    </citation>
    <scope>NUCLEOTIDE SEQUENCE</scope>
    <source>
        <strain evidence="8">CBS 7876</strain>
    </source>
</reference>
<dbReference type="InterPro" id="IPR033712">
    <property type="entry name" value="Pumilio_RNA-bd"/>
</dbReference>
<dbReference type="InterPro" id="IPR001931">
    <property type="entry name" value="Ribosomal_eS21"/>
</dbReference>
<dbReference type="GO" id="GO:0022626">
    <property type="term" value="C:cytosolic ribosome"/>
    <property type="evidence" value="ECO:0007669"/>
    <property type="project" value="UniProtKB-ARBA"/>
</dbReference>
<dbReference type="PROSITE" id="PS50302">
    <property type="entry name" value="PUM"/>
    <property type="match status" value="7"/>
</dbReference>
<protein>
    <submittedName>
        <fullName evidence="8">mRNA binding protein puf3</fullName>
    </submittedName>
</protein>
<dbReference type="EMBL" id="CP119934">
    <property type="protein sequence ID" value="WFD01753.1"/>
    <property type="molecule type" value="Genomic_DNA"/>
</dbReference>
<dbReference type="InterPro" id="IPR011989">
    <property type="entry name" value="ARM-like"/>
</dbReference>
<proteinExistence type="inferred from homology"/>
<evidence type="ECO:0000313" key="9">
    <source>
        <dbReference type="Proteomes" id="UP001214603"/>
    </source>
</evidence>
<feature type="region of interest" description="Disordered" evidence="6">
    <location>
        <begin position="988"/>
        <end position="1008"/>
    </location>
</feature>
<feature type="repeat" description="Pumilio" evidence="5">
    <location>
        <begin position="735"/>
        <end position="770"/>
    </location>
</feature>
<dbReference type="Pfam" id="PF00806">
    <property type="entry name" value="PUF"/>
    <property type="match status" value="8"/>
</dbReference>
<dbReference type="SMART" id="SM00025">
    <property type="entry name" value="Pumilio"/>
    <property type="match status" value="8"/>
</dbReference>
<feature type="region of interest" description="Disordered" evidence="6">
    <location>
        <begin position="175"/>
        <end position="279"/>
    </location>
</feature>
<feature type="region of interest" description="Disordered" evidence="6">
    <location>
        <begin position="329"/>
        <end position="400"/>
    </location>
</feature>
<dbReference type="Gene3D" id="3.30.1230.20">
    <property type="match status" value="1"/>
</dbReference>
<dbReference type="PANTHER" id="PTHR12537:SF12">
    <property type="entry name" value="MATERNAL PROTEIN PUMILIO"/>
    <property type="match status" value="1"/>
</dbReference>
<feature type="repeat" description="Pumilio" evidence="5">
    <location>
        <begin position="627"/>
        <end position="662"/>
    </location>
</feature>
<keyword evidence="2" id="KW-0677">Repeat</keyword>
<evidence type="ECO:0000256" key="4">
    <source>
        <dbReference type="ARBA" id="ARBA00023274"/>
    </source>
</evidence>
<gene>
    <name evidence="8" type="primary">PUF3</name>
    <name evidence="8" type="ORF">MOBT1_000429</name>
</gene>
<dbReference type="SUPFAM" id="SSF48371">
    <property type="entry name" value="ARM repeat"/>
    <property type="match status" value="1"/>
</dbReference>
<keyword evidence="4" id="KW-0687">Ribonucleoprotein</keyword>
<dbReference type="PANTHER" id="PTHR12537">
    <property type="entry name" value="RNA BINDING PROTEIN PUMILIO-RELATED"/>
    <property type="match status" value="1"/>
</dbReference>
<feature type="compositionally biased region" description="Low complexity" evidence="6">
    <location>
        <begin position="115"/>
        <end position="130"/>
    </location>
</feature>
<dbReference type="Proteomes" id="UP001214603">
    <property type="component" value="Chromosome 1"/>
</dbReference>
<evidence type="ECO:0000313" key="8">
    <source>
        <dbReference type="EMBL" id="WFD01753.1"/>
    </source>
</evidence>
<feature type="repeat" description="Pumilio" evidence="5">
    <location>
        <begin position="843"/>
        <end position="878"/>
    </location>
</feature>
<dbReference type="GO" id="GO:0006412">
    <property type="term" value="P:translation"/>
    <property type="evidence" value="ECO:0007669"/>
    <property type="project" value="InterPro"/>
</dbReference>
<evidence type="ECO:0000256" key="6">
    <source>
        <dbReference type="SAM" id="MobiDB-lite"/>
    </source>
</evidence>
<dbReference type="GO" id="GO:0000288">
    <property type="term" value="P:nuclear-transcribed mRNA catabolic process, deadenylation-dependent decay"/>
    <property type="evidence" value="ECO:0007669"/>
    <property type="project" value="TreeGrafter"/>
</dbReference>
<dbReference type="AlphaFoldDB" id="A0AAF0E231"/>
<dbReference type="CDD" id="cd07920">
    <property type="entry name" value="Pumilio"/>
    <property type="match status" value="1"/>
</dbReference>
<dbReference type="Pfam" id="PF01249">
    <property type="entry name" value="Ribosomal_S21e"/>
    <property type="match status" value="1"/>
</dbReference>
<name>A0AAF0E231_9BASI</name>
<dbReference type="PROSITE" id="PS50303">
    <property type="entry name" value="PUM_HD"/>
    <property type="match status" value="1"/>
</dbReference>
<dbReference type="InterPro" id="IPR016024">
    <property type="entry name" value="ARM-type_fold"/>
</dbReference>
<dbReference type="Gene3D" id="1.25.10.10">
    <property type="entry name" value="Leucine-rich Repeat Variant"/>
    <property type="match status" value="1"/>
</dbReference>
<dbReference type="InterPro" id="IPR001313">
    <property type="entry name" value="Pumilio_RNA-bd_rpt"/>
</dbReference>
<evidence type="ECO:0000256" key="3">
    <source>
        <dbReference type="ARBA" id="ARBA00022980"/>
    </source>
</evidence>
<keyword evidence="3" id="KW-0689">Ribosomal protein</keyword>
<dbReference type="GO" id="GO:0003730">
    <property type="term" value="F:mRNA 3'-UTR binding"/>
    <property type="evidence" value="ECO:0007669"/>
    <property type="project" value="TreeGrafter"/>
</dbReference>
<feature type="repeat" description="Pumilio" evidence="5">
    <location>
        <begin position="807"/>
        <end position="842"/>
    </location>
</feature>
<feature type="repeat" description="Pumilio" evidence="5">
    <location>
        <begin position="663"/>
        <end position="698"/>
    </location>
</feature>